<reference evidence="1" key="1">
    <citation type="submission" date="2021-08" db="EMBL/GenBank/DDBJ databases">
        <title>The first chromosome-level gecko genome reveals the dynamic sex chromosomes of Neotropical dwarf geckos (Sphaerodactylidae: Sphaerodactylus).</title>
        <authorList>
            <person name="Pinto B.J."/>
            <person name="Keating S.E."/>
            <person name="Gamble T."/>
        </authorList>
    </citation>
    <scope>NUCLEOTIDE SEQUENCE</scope>
    <source>
        <strain evidence="1">TG3544</strain>
    </source>
</reference>
<name>A0ACB8FX65_9SAUR</name>
<organism evidence="1 2">
    <name type="scientific">Sphaerodactylus townsendi</name>
    <dbReference type="NCBI Taxonomy" id="933632"/>
    <lineage>
        <taxon>Eukaryota</taxon>
        <taxon>Metazoa</taxon>
        <taxon>Chordata</taxon>
        <taxon>Craniata</taxon>
        <taxon>Vertebrata</taxon>
        <taxon>Euteleostomi</taxon>
        <taxon>Lepidosauria</taxon>
        <taxon>Squamata</taxon>
        <taxon>Bifurcata</taxon>
        <taxon>Gekkota</taxon>
        <taxon>Sphaerodactylidae</taxon>
        <taxon>Sphaerodactylus</taxon>
    </lineage>
</organism>
<evidence type="ECO:0000313" key="1">
    <source>
        <dbReference type="EMBL" id="KAH8011326.1"/>
    </source>
</evidence>
<dbReference type="EMBL" id="CM037624">
    <property type="protein sequence ID" value="KAH8011326.1"/>
    <property type="molecule type" value="Genomic_DNA"/>
</dbReference>
<accession>A0ACB8FX65</accession>
<protein>
    <submittedName>
        <fullName evidence="1">Ubiquitin carboxyl-terminal hydrolase MINDY-4</fullName>
    </submittedName>
</protein>
<dbReference type="Proteomes" id="UP000827872">
    <property type="component" value="Linkage Group LG11"/>
</dbReference>
<comment type="caution">
    <text evidence="1">The sequence shown here is derived from an EMBL/GenBank/DDBJ whole genome shotgun (WGS) entry which is preliminary data.</text>
</comment>
<keyword evidence="2" id="KW-1185">Reference proteome</keyword>
<sequence>MVFEKKTKLDLHRILFSFRIRGDFDVITNQLIGAHGYCTQELVNLLLTGKAVSNVFNDVVELDSGNGNTTALKGISGRSDIGLLSLFEHYDVCQVGCYLKTPKFPIWLVCSESHFSVLFGTRKDLLGDWKTERRFDLYYYDGLANQQEDIRLTIDTSQPYLEDPESDLIPPLEHCIRTK</sequence>
<gene>
    <name evidence="1" type="primary">MINDY4_3</name>
    <name evidence="1" type="ORF">K3G42_021725</name>
</gene>
<keyword evidence="1" id="KW-0378">Hydrolase</keyword>
<proteinExistence type="predicted"/>
<evidence type="ECO:0000313" key="2">
    <source>
        <dbReference type="Proteomes" id="UP000827872"/>
    </source>
</evidence>